<reference evidence="3" key="1">
    <citation type="submission" date="2017-04" db="EMBL/GenBank/DDBJ databases">
        <authorList>
            <person name="Varghese N."/>
            <person name="Submissions S."/>
        </authorList>
    </citation>
    <scope>NUCLEOTIDE SEQUENCE [LARGE SCALE GENOMIC DNA]</scope>
    <source>
        <strain evidence="3">CGMCC 1.12708</strain>
    </source>
</reference>
<keyword evidence="1" id="KW-0732">Signal</keyword>
<dbReference type="RefSeq" id="WP_084017646.1">
    <property type="nucleotide sequence ID" value="NZ_FWXS01000006.1"/>
</dbReference>
<name>A0A1W2BGW5_9FLAO</name>
<evidence type="ECO:0000313" key="3">
    <source>
        <dbReference type="Proteomes" id="UP000192393"/>
    </source>
</evidence>
<dbReference type="EMBL" id="FWXS01000006">
    <property type="protein sequence ID" value="SMC72116.1"/>
    <property type="molecule type" value="Genomic_DNA"/>
</dbReference>
<evidence type="ECO:0000313" key="2">
    <source>
        <dbReference type="EMBL" id="SMC72116.1"/>
    </source>
</evidence>
<feature type="signal peptide" evidence="1">
    <location>
        <begin position="1"/>
        <end position="20"/>
    </location>
</feature>
<dbReference type="OrthoDB" id="1261473at2"/>
<keyword evidence="3" id="KW-1185">Reference proteome</keyword>
<protein>
    <submittedName>
        <fullName evidence="2">Uncharacterized protein</fullName>
    </submittedName>
</protein>
<dbReference type="STRING" id="1434700.SAMN06296427_106166"/>
<organism evidence="2 3">
    <name type="scientific">Moheibacter sediminis</name>
    <dbReference type="NCBI Taxonomy" id="1434700"/>
    <lineage>
        <taxon>Bacteria</taxon>
        <taxon>Pseudomonadati</taxon>
        <taxon>Bacteroidota</taxon>
        <taxon>Flavobacteriia</taxon>
        <taxon>Flavobacteriales</taxon>
        <taxon>Weeksellaceae</taxon>
        <taxon>Moheibacter</taxon>
    </lineage>
</organism>
<accession>A0A1W2BGW5</accession>
<gene>
    <name evidence="2" type="ORF">SAMN06296427_106166</name>
</gene>
<feature type="chain" id="PRO_5013048813" evidence="1">
    <location>
        <begin position="21"/>
        <end position="182"/>
    </location>
</feature>
<dbReference type="AlphaFoldDB" id="A0A1W2BGW5"/>
<dbReference type="Proteomes" id="UP000192393">
    <property type="component" value="Unassembled WGS sequence"/>
</dbReference>
<proteinExistence type="predicted"/>
<evidence type="ECO:0000256" key="1">
    <source>
        <dbReference type="SAM" id="SignalP"/>
    </source>
</evidence>
<sequence>MKIFFSFVLLSFITICNGQAKSVDIIDFYSWKASDGNKYEVMIVTEEFSETGETPATIRVKYARSNGIYNIVEFYSTMYHEYDEDSNLIIYLMADSEASFIQGAGTYSPDNFVLSYDENGYLISGLQADNNELDKVEEDTVYADMEAVEYGDGANMRILIKNFYTKADPLYTDLMNYTATFD</sequence>